<comment type="caution">
    <text evidence="4">The sequence shown here is derived from an EMBL/GenBank/DDBJ whole genome shotgun (WGS) entry which is preliminary data.</text>
</comment>
<evidence type="ECO:0000259" key="3">
    <source>
        <dbReference type="PROSITE" id="PS50924"/>
    </source>
</evidence>
<accession>A0A1X2ISS9</accession>
<feature type="compositionally biased region" description="Polar residues" evidence="1">
    <location>
        <begin position="867"/>
        <end position="888"/>
    </location>
</feature>
<keyword evidence="5" id="KW-1185">Reference proteome</keyword>
<feature type="region of interest" description="Disordered" evidence="1">
    <location>
        <begin position="867"/>
        <end position="974"/>
    </location>
</feature>
<dbReference type="OrthoDB" id="264015at2759"/>
<keyword evidence="2" id="KW-0472">Membrane</keyword>
<dbReference type="EMBL" id="MCGE01000005">
    <property type="protein sequence ID" value="ORZ21590.1"/>
    <property type="molecule type" value="Genomic_DNA"/>
</dbReference>
<evidence type="ECO:0000256" key="1">
    <source>
        <dbReference type="SAM" id="MobiDB-lite"/>
    </source>
</evidence>
<reference evidence="4 5" key="1">
    <citation type="submission" date="2016-07" db="EMBL/GenBank/DDBJ databases">
        <title>Pervasive Adenine N6-methylation of Active Genes in Fungi.</title>
        <authorList>
            <consortium name="DOE Joint Genome Institute"/>
            <person name="Mondo S.J."/>
            <person name="Dannebaum R.O."/>
            <person name="Kuo R.C."/>
            <person name="Labutti K."/>
            <person name="Haridas S."/>
            <person name="Kuo A."/>
            <person name="Salamov A."/>
            <person name="Ahrendt S.R."/>
            <person name="Lipzen A."/>
            <person name="Sullivan W."/>
            <person name="Andreopoulos W.B."/>
            <person name="Clum A."/>
            <person name="Lindquist E."/>
            <person name="Daum C."/>
            <person name="Ramamoorthy G.K."/>
            <person name="Gryganskyi A."/>
            <person name="Culley D."/>
            <person name="Magnuson J.K."/>
            <person name="James T.Y."/>
            <person name="O'Malley M.A."/>
            <person name="Stajich J.E."/>
            <person name="Spatafora J.W."/>
            <person name="Visel A."/>
            <person name="Grigoriev I.V."/>
        </authorList>
    </citation>
    <scope>NUCLEOTIDE SEQUENCE [LARGE SCALE GENOMIC DNA]</scope>
    <source>
        <strain evidence="4 5">NRRL 1336</strain>
    </source>
</reference>
<proteinExistence type="predicted"/>
<dbReference type="PANTHER" id="PTHR35152:SF1">
    <property type="entry name" value="DOMAIN SIGNALLING PROTEIN, PUTATIVE (AFU_ORTHOLOGUE AFUA_5G11310)-RELATED"/>
    <property type="match status" value="1"/>
</dbReference>
<feature type="compositionally biased region" description="Polar residues" evidence="1">
    <location>
        <begin position="910"/>
        <end position="935"/>
    </location>
</feature>
<name>A0A1X2ISS9_9FUNG</name>
<feature type="transmembrane region" description="Helical" evidence="2">
    <location>
        <begin position="120"/>
        <end position="142"/>
    </location>
</feature>
<organism evidence="4 5">
    <name type="scientific">Absidia repens</name>
    <dbReference type="NCBI Taxonomy" id="90262"/>
    <lineage>
        <taxon>Eukaryota</taxon>
        <taxon>Fungi</taxon>
        <taxon>Fungi incertae sedis</taxon>
        <taxon>Mucoromycota</taxon>
        <taxon>Mucoromycotina</taxon>
        <taxon>Mucoromycetes</taxon>
        <taxon>Mucorales</taxon>
        <taxon>Cunninghamellaceae</taxon>
        <taxon>Absidia</taxon>
    </lineage>
</organism>
<feature type="compositionally biased region" description="Low complexity" evidence="1">
    <location>
        <begin position="427"/>
        <end position="436"/>
    </location>
</feature>
<dbReference type="InterPro" id="IPR005330">
    <property type="entry name" value="MHYT_dom"/>
</dbReference>
<sequence length="1016" mass="112748">MEVEATQQFNGAIIFVSYVISVIGSMTTLELLTRRTHIQGKKNWYLLLSAALAMGSVGIWSMHFIGNNSLTLLFPNHHNHVYQLAYSGGYTFASLVVSIACMFISFSFVGVSEHVQVYRILLSGVLAGIGIATMHYLGQFAIEYFRVDYKPAYVAGAVVIACTAVTAALWIFFKLREQWMNQWYKRLGCAAIMGAAVCGMHYTAMIGTVYYDTGNGDIPPNPLLPTPALIGVICGVVVIACVALFYVGVKCSMQRIAESSNKAKKRLVVDMVLFDSCGRLLVNNNGALPCKEVLSDIQFESTRQEFSSSHPLFIRLFQVVTQWSTTPTLEDYDRTSHSDEFNLAERRFHEATSSLMESLQLENASELGLLYESVIKTHTVVQPSLFQQKRIAAKQKIQSIKNIFTTAHMNDENSIYGDTYSLSATTPPTSATTNLTRHGDTKKSLSTSSFDQANNVETSISIDRSKKLSSTIHLDYEQHATTTKHGRWEYSPLEGDEERHIMLVRQLTSDKDIHRFMINGYRFAEVTIIAKIMAAKLCIPNDYLLNHFREMYLLSQSSFQLAGATSPRVMVGLLGLVDEGQTYDDVHMVVDKRSRYSIPLVDLAYDDTGELARQLLPEEKRCLSYVFRDHSLQHMTNVDKYIGVQSRPSLNMTRRTSSSTHRQGGDISHGKSLSTSGSPTLKTSTSANLSATNLDQELASMHHHQQQHQHDIASYTSALSQTSTVAYPDRPTPIIQRFTKAMESASQKLMDTVGINGMHLGLANAVLQAETFDVPAFALTPGPCTLILFRTCLRTSGTVAAIQQHTATEPIRCLPSLLGLPLSYAITQRAVEHHKQAVTRSSWGTELKQQMLYGSFAHLNHNTLSPSYYYNPHSQSANSNKKNSTKEYGSSDKAGGHQHNDSCTGDILGNGSSNSLKRNSSGAMENSNSMPTTQPMAYRPDLMNSLPPPPRAKRIRQVSSTSSSENKDHPSNATATLTTNYQSMNEMESTMVILSARDRFLWLDQVIVECMHSILS</sequence>
<feature type="transmembrane region" description="Helical" evidence="2">
    <location>
        <begin position="154"/>
        <end position="175"/>
    </location>
</feature>
<feature type="transmembrane region" description="Helical" evidence="2">
    <location>
        <begin position="85"/>
        <end position="108"/>
    </location>
</feature>
<feature type="compositionally biased region" description="Polar residues" evidence="1">
    <location>
        <begin position="671"/>
        <end position="686"/>
    </location>
</feature>
<feature type="transmembrane region" description="Helical" evidence="2">
    <location>
        <begin position="187"/>
        <end position="211"/>
    </location>
</feature>
<feature type="transmembrane region" description="Helical" evidence="2">
    <location>
        <begin position="12"/>
        <end position="32"/>
    </location>
</feature>
<evidence type="ECO:0000256" key="2">
    <source>
        <dbReference type="SAM" id="Phobius"/>
    </source>
</evidence>
<feature type="transmembrane region" description="Helical" evidence="2">
    <location>
        <begin position="44"/>
        <end position="65"/>
    </location>
</feature>
<dbReference type="PANTHER" id="PTHR35152">
    <property type="entry name" value="DOMAIN SIGNALLING PROTEIN, PUTATIVE (AFU_ORTHOLOGUE AFUA_5G11310)-RELATED"/>
    <property type="match status" value="1"/>
</dbReference>
<dbReference type="PROSITE" id="PS50924">
    <property type="entry name" value="MHYT"/>
    <property type="match status" value="1"/>
</dbReference>
<feature type="compositionally biased region" description="Polar residues" evidence="1">
    <location>
        <begin position="646"/>
        <end position="662"/>
    </location>
</feature>
<keyword evidence="2" id="KW-0812">Transmembrane</keyword>
<evidence type="ECO:0000313" key="5">
    <source>
        <dbReference type="Proteomes" id="UP000193560"/>
    </source>
</evidence>
<feature type="transmembrane region" description="Helical" evidence="2">
    <location>
        <begin position="223"/>
        <end position="247"/>
    </location>
</feature>
<feature type="region of interest" description="Disordered" evidence="1">
    <location>
        <begin position="643"/>
        <end position="686"/>
    </location>
</feature>
<evidence type="ECO:0000313" key="4">
    <source>
        <dbReference type="EMBL" id="ORZ21590.1"/>
    </source>
</evidence>
<feature type="domain" description="MHYT" evidence="3">
    <location>
        <begin position="9"/>
        <end position="211"/>
    </location>
</feature>
<dbReference type="Proteomes" id="UP000193560">
    <property type="component" value="Unassembled WGS sequence"/>
</dbReference>
<dbReference type="AlphaFoldDB" id="A0A1X2ISS9"/>
<dbReference type="Pfam" id="PF03707">
    <property type="entry name" value="MHYT"/>
    <property type="match status" value="2"/>
</dbReference>
<feature type="region of interest" description="Disordered" evidence="1">
    <location>
        <begin position="427"/>
        <end position="448"/>
    </location>
</feature>
<dbReference type="STRING" id="90262.A0A1X2ISS9"/>
<keyword evidence="2" id="KW-1133">Transmembrane helix</keyword>
<gene>
    <name evidence="4" type="ORF">BCR42DRAFT_407893</name>
</gene>
<protein>
    <recommendedName>
        <fullName evidence="3">MHYT domain-containing protein</fullName>
    </recommendedName>
</protein>